<dbReference type="PRINTS" id="PR00952">
    <property type="entry name" value="TYPE3IMQPROT"/>
</dbReference>
<dbReference type="Pfam" id="PF01313">
    <property type="entry name" value="Bac_export_3"/>
    <property type="match status" value="1"/>
</dbReference>
<comment type="similarity">
    <text evidence="2">Belongs to the FliQ/MopD/SpaQ family.</text>
</comment>
<dbReference type="InterPro" id="IPR002191">
    <property type="entry name" value="Bac_export_3"/>
</dbReference>
<dbReference type="AlphaFoldDB" id="A0A9D1FCQ8"/>
<keyword evidence="4 7" id="KW-0812">Transmembrane</keyword>
<evidence type="ECO:0000313" key="9">
    <source>
        <dbReference type="Proteomes" id="UP000886741"/>
    </source>
</evidence>
<proteinExistence type="inferred from homology"/>
<dbReference type="Proteomes" id="UP000886741">
    <property type="component" value="Unassembled WGS sequence"/>
</dbReference>
<feature type="transmembrane region" description="Helical" evidence="7">
    <location>
        <begin position="21"/>
        <end position="42"/>
    </location>
</feature>
<accession>A0A9D1FCQ8</accession>
<evidence type="ECO:0000256" key="2">
    <source>
        <dbReference type="ARBA" id="ARBA00006156"/>
    </source>
</evidence>
<dbReference type="GO" id="GO:0009306">
    <property type="term" value="P:protein secretion"/>
    <property type="evidence" value="ECO:0007669"/>
    <property type="project" value="InterPro"/>
</dbReference>
<name>A0A9D1FCQ8_9FIRM</name>
<evidence type="ECO:0000313" key="8">
    <source>
        <dbReference type="EMBL" id="HIS65866.1"/>
    </source>
</evidence>
<evidence type="ECO:0000256" key="1">
    <source>
        <dbReference type="ARBA" id="ARBA00004651"/>
    </source>
</evidence>
<protein>
    <submittedName>
        <fullName evidence="8">Flagellar biosynthetic protein FliQ</fullName>
    </submittedName>
</protein>
<reference evidence="8" key="2">
    <citation type="journal article" date="2021" name="PeerJ">
        <title>Extensive microbial diversity within the chicken gut microbiome revealed by metagenomics and culture.</title>
        <authorList>
            <person name="Gilroy R."/>
            <person name="Ravi A."/>
            <person name="Getino M."/>
            <person name="Pursley I."/>
            <person name="Horton D.L."/>
            <person name="Alikhan N.F."/>
            <person name="Baker D."/>
            <person name="Gharbi K."/>
            <person name="Hall N."/>
            <person name="Watson M."/>
            <person name="Adriaenssens E.M."/>
            <person name="Foster-Nyarko E."/>
            <person name="Jarju S."/>
            <person name="Secka A."/>
            <person name="Antonio M."/>
            <person name="Oren A."/>
            <person name="Chaudhuri R.R."/>
            <person name="La Ragione R."/>
            <person name="Hildebrand F."/>
            <person name="Pallen M.J."/>
        </authorList>
    </citation>
    <scope>NUCLEOTIDE SEQUENCE</scope>
    <source>
        <strain evidence="8">ChiBcec16-1751</strain>
    </source>
</reference>
<reference evidence="8" key="1">
    <citation type="submission" date="2020-10" db="EMBL/GenBank/DDBJ databases">
        <authorList>
            <person name="Gilroy R."/>
        </authorList>
    </citation>
    <scope>NUCLEOTIDE SEQUENCE</scope>
    <source>
        <strain evidence="8">ChiBcec16-1751</strain>
    </source>
</reference>
<dbReference type="PIRSF" id="PIRSF004669">
    <property type="entry name" value="FliQ"/>
    <property type="match status" value="1"/>
</dbReference>
<dbReference type="PANTHER" id="PTHR34040">
    <property type="entry name" value="FLAGELLAR BIOSYNTHETIC PROTEIN FLIQ"/>
    <property type="match status" value="1"/>
</dbReference>
<dbReference type="EMBL" id="DVJJ01000170">
    <property type="protein sequence ID" value="HIS65866.1"/>
    <property type="molecule type" value="Genomic_DNA"/>
</dbReference>
<organism evidence="8 9">
    <name type="scientific">Candidatus Avoscillospira avistercoris</name>
    <dbReference type="NCBI Taxonomy" id="2840707"/>
    <lineage>
        <taxon>Bacteria</taxon>
        <taxon>Bacillati</taxon>
        <taxon>Bacillota</taxon>
        <taxon>Clostridia</taxon>
        <taxon>Eubacteriales</taxon>
        <taxon>Oscillospiraceae</taxon>
        <taxon>Oscillospiraceae incertae sedis</taxon>
        <taxon>Candidatus Avoscillospira</taxon>
    </lineage>
</organism>
<keyword evidence="8" id="KW-0282">Flagellum</keyword>
<keyword evidence="8" id="KW-0966">Cell projection</keyword>
<evidence type="ECO:0000256" key="7">
    <source>
        <dbReference type="SAM" id="Phobius"/>
    </source>
</evidence>
<dbReference type="PANTHER" id="PTHR34040:SF2">
    <property type="entry name" value="FLAGELLAR BIOSYNTHETIC PROTEIN FLIQ"/>
    <property type="match status" value="1"/>
</dbReference>
<dbReference type="GO" id="GO:0005886">
    <property type="term" value="C:plasma membrane"/>
    <property type="evidence" value="ECO:0007669"/>
    <property type="project" value="UniProtKB-SubCell"/>
</dbReference>
<gene>
    <name evidence="8" type="ORF">IAA83_10975</name>
</gene>
<feature type="transmembrane region" description="Helical" evidence="7">
    <location>
        <begin position="48"/>
        <end position="71"/>
    </location>
</feature>
<evidence type="ECO:0000256" key="6">
    <source>
        <dbReference type="ARBA" id="ARBA00023136"/>
    </source>
</evidence>
<keyword evidence="6 7" id="KW-0472">Membrane</keyword>
<keyword evidence="5 7" id="KW-1133">Transmembrane helix</keyword>
<evidence type="ECO:0000256" key="5">
    <source>
        <dbReference type="ARBA" id="ARBA00022989"/>
    </source>
</evidence>
<keyword evidence="3" id="KW-1003">Cell membrane</keyword>
<comment type="subcellular location">
    <subcellularLocation>
        <location evidence="1">Cell membrane</location>
        <topology evidence="1">Multi-pass membrane protein</topology>
    </subcellularLocation>
</comment>
<evidence type="ECO:0000256" key="4">
    <source>
        <dbReference type="ARBA" id="ARBA00022692"/>
    </source>
</evidence>
<sequence length="81" mass="8933">MEVVDVMRQGMGVILKISGPLLILSMLVGVLVAIFQAVTQIHEQSLSFILKLVVVVGVLLLGGGWMLEVLLDYTRYLFTLM</sequence>
<evidence type="ECO:0000256" key="3">
    <source>
        <dbReference type="ARBA" id="ARBA00022475"/>
    </source>
</evidence>
<comment type="caution">
    <text evidence="8">The sequence shown here is derived from an EMBL/GenBank/DDBJ whole genome shotgun (WGS) entry which is preliminary data.</text>
</comment>
<keyword evidence="8" id="KW-0969">Cilium</keyword>